<gene>
    <name evidence="4" type="ORF">SAMN05216233_101616</name>
</gene>
<dbReference type="PANTHER" id="PTHR35862:SF1">
    <property type="entry name" value="FELS-2 PROPHAGE PROTEIN"/>
    <property type="match status" value="1"/>
</dbReference>
<name>A0A1G5B4D2_9BACT</name>
<reference evidence="4 5" key="1">
    <citation type="submission" date="2016-10" db="EMBL/GenBank/DDBJ databases">
        <authorList>
            <person name="de Groot N.N."/>
        </authorList>
    </citation>
    <scope>NUCLEOTIDE SEQUENCE [LARGE SCALE GENOMIC DNA]</scope>
    <source>
        <strain evidence="4 5">AA1</strain>
    </source>
</reference>
<feature type="domain" description="Baseplate J-like central" evidence="2">
    <location>
        <begin position="205"/>
        <end position="276"/>
    </location>
</feature>
<sequence length="372" mass="39945">MSLKNLPDIQFVEADAEKTISNILTVHEGITGKSLAPADPERLFLMGLASIIVQQRELINHAGKMNLLAYSEGDHLDHLGAFTETERLDSSAAGTLCRFSIAEALGFVVAINKGTRVSPDGTLFFKTESYAEVAMGDTFVDVPVTCMATGTVGNGYVPGQINQVVDPVPYVVSVSNTITSTGGADKEGNEPYRERIHNAPDKYSVAGPEGAYIYWAKSAHQEIADVAVVSPADATVQVVVLLSGGRLPDETILQTVADAVTPKNRRPLTDRVSVIAPVPVGFDIDADYFISGENQEAISEIQSRVSKAIADYTAWQCEKLGRDINPDELVFRLKSAGAKRVVLRSPSFQKLATTQVAQAGTQTLNYAGVEDE</sequence>
<dbReference type="InterPro" id="IPR058531">
    <property type="entry name" value="Baseplate_J_M"/>
</dbReference>
<feature type="domain" description="Baseplate J-like C-terminal" evidence="3">
    <location>
        <begin position="290"/>
        <end position="362"/>
    </location>
</feature>
<dbReference type="RefSeq" id="WP_092208069.1">
    <property type="nucleotide sequence ID" value="NZ_FMUX01000001.1"/>
</dbReference>
<accession>A0A1G5B4D2</accession>
<keyword evidence="5" id="KW-1185">Reference proteome</keyword>
<evidence type="ECO:0000259" key="3">
    <source>
        <dbReference type="Pfam" id="PF26079"/>
    </source>
</evidence>
<dbReference type="Proteomes" id="UP000198870">
    <property type="component" value="Unassembled WGS sequence"/>
</dbReference>
<dbReference type="InterPro" id="IPR014507">
    <property type="entry name" value="Baseplate_assembly_J_pred"/>
</dbReference>
<dbReference type="PIRSF" id="PIRSF020481">
    <property type="entry name" value="BAP"/>
    <property type="match status" value="1"/>
</dbReference>
<dbReference type="EMBL" id="FMUX01000001">
    <property type="protein sequence ID" value="SCX84971.1"/>
    <property type="molecule type" value="Genomic_DNA"/>
</dbReference>
<dbReference type="AlphaFoldDB" id="A0A1G5B4D2"/>
<organism evidence="4 5">
    <name type="scientific">Desulfoluna spongiiphila</name>
    <dbReference type="NCBI Taxonomy" id="419481"/>
    <lineage>
        <taxon>Bacteria</taxon>
        <taxon>Pseudomonadati</taxon>
        <taxon>Thermodesulfobacteriota</taxon>
        <taxon>Desulfobacteria</taxon>
        <taxon>Desulfobacterales</taxon>
        <taxon>Desulfolunaceae</taxon>
        <taxon>Desulfoluna</taxon>
    </lineage>
</organism>
<dbReference type="InterPro" id="IPR058530">
    <property type="entry name" value="Baseplate_J-like_C"/>
</dbReference>
<protein>
    <submittedName>
        <fullName evidence="4">Phage-related baseplate assembly protein</fullName>
    </submittedName>
</protein>
<dbReference type="Pfam" id="PF04865">
    <property type="entry name" value="Baseplate_J"/>
    <property type="match status" value="1"/>
</dbReference>
<evidence type="ECO:0000259" key="2">
    <source>
        <dbReference type="Pfam" id="PF26078"/>
    </source>
</evidence>
<feature type="domain" description="Baseplate protein J-like barrel" evidence="1">
    <location>
        <begin position="107"/>
        <end position="183"/>
    </location>
</feature>
<dbReference type="InterPro" id="IPR006949">
    <property type="entry name" value="Barrel_Baseplate_J-like"/>
</dbReference>
<evidence type="ECO:0000313" key="4">
    <source>
        <dbReference type="EMBL" id="SCX84971.1"/>
    </source>
</evidence>
<dbReference type="Pfam" id="PF26078">
    <property type="entry name" value="Baseplate_J_M"/>
    <property type="match status" value="1"/>
</dbReference>
<evidence type="ECO:0000313" key="5">
    <source>
        <dbReference type="Proteomes" id="UP000198870"/>
    </source>
</evidence>
<dbReference type="STRING" id="419481.SAMN05216233_101616"/>
<evidence type="ECO:0000259" key="1">
    <source>
        <dbReference type="Pfam" id="PF04865"/>
    </source>
</evidence>
<dbReference type="InterPro" id="IPR052726">
    <property type="entry name" value="Phage_Baseplate_Hub"/>
</dbReference>
<dbReference type="PANTHER" id="PTHR35862">
    <property type="entry name" value="FELS-2 PROPHAGE PROTEIN"/>
    <property type="match status" value="1"/>
</dbReference>
<proteinExistence type="predicted"/>
<dbReference type="Pfam" id="PF26079">
    <property type="entry name" value="Baseplate_J_C"/>
    <property type="match status" value="1"/>
</dbReference>
<dbReference type="OrthoDB" id="9793802at2"/>